<protein>
    <recommendedName>
        <fullName evidence="4">SWF or SNF family helicase</fullName>
    </recommendedName>
</protein>
<gene>
    <name evidence="2" type="ORF">KDA82_25250</name>
</gene>
<keyword evidence="3" id="KW-1185">Reference proteome</keyword>
<dbReference type="EMBL" id="JAGSMN010000624">
    <property type="protein sequence ID" value="MBR7676256.1"/>
    <property type="molecule type" value="Genomic_DNA"/>
</dbReference>
<accession>A0A8T4IV95</accession>
<sequence length="210" mass="21759">AGAAGAAGAVDVPEPAALEFLATDAAARAHAFLAGTVRAAGAPGPDGAEAGPGDDGSVDAPPPPDPFARLSPWHDAVRLAATHPHLTGRRTFSPLFAELARATGHTAQDLARAAAAWRQGGAAGLAVLEDAWDPPAGGFDRARGALSAADLPRMTIRRNHLTDPTGTLQLRYGRDGRWYPYRSEPARDDWWPEGPADDDPVGALTGLLDE</sequence>
<comment type="caution">
    <text evidence="2">The sequence shown here is derived from an EMBL/GenBank/DDBJ whole genome shotgun (WGS) entry which is preliminary data.</text>
</comment>
<dbReference type="AlphaFoldDB" id="A0A8T4IV95"/>
<evidence type="ECO:0008006" key="4">
    <source>
        <dbReference type="Google" id="ProtNLM"/>
    </source>
</evidence>
<feature type="region of interest" description="Disordered" evidence="1">
    <location>
        <begin position="184"/>
        <end position="210"/>
    </location>
</feature>
<dbReference type="Proteomes" id="UP000675554">
    <property type="component" value="Unassembled WGS sequence"/>
</dbReference>
<evidence type="ECO:0000313" key="2">
    <source>
        <dbReference type="EMBL" id="MBR7676256.1"/>
    </source>
</evidence>
<proteinExistence type="predicted"/>
<feature type="region of interest" description="Disordered" evidence="1">
    <location>
        <begin position="38"/>
        <end position="69"/>
    </location>
</feature>
<name>A0A8T4IV95_9ACTN</name>
<reference evidence="2" key="1">
    <citation type="submission" date="2021-04" db="EMBL/GenBank/DDBJ databases">
        <title>Sequencing of actinobacteria type strains.</title>
        <authorList>
            <person name="Nguyen G.-S."/>
            <person name="Wentzel A."/>
        </authorList>
    </citation>
    <scope>NUCLEOTIDE SEQUENCE</scope>
    <source>
        <strain evidence="2">DSM 42095</strain>
    </source>
</reference>
<organism evidence="2 3">
    <name type="scientific">Streptomyces daliensis</name>
    <dbReference type="NCBI Taxonomy" id="299421"/>
    <lineage>
        <taxon>Bacteria</taxon>
        <taxon>Bacillati</taxon>
        <taxon>Actinomycetota</taxon>
        <taxon>Actinomycetes</taxon>
        <taxon>Kitasatosporales</taxon>
        <taxon>Streptomycetaceae</taxon>
        <taxon>Streptomyces</taxon>
    </lineage>
</organism>
<feature type="non-terminal residue" evidence="2">
    <location>
        <position position="1"/>
    </location>
</feature>
<evidence type="ECO:0000256" key="1">
    <source>
        <dbReference type="SAM" id="MobiDB-lite"/>
    </source>
</evidence>
<feature type="compositionally biased region" description="Low complexity" evidence="1">
    <location>
        <begin position="39"/>
        <end position="51"/>
    </location>
</feature>
<evidence type="ECO:0000313" key="3">
    <source>
        <dbReference type="Proteomes" id="UP000675554"/>
    </source>
</evidence>